<sequence length="353" mass="38614">MERHSQPAHLSLGNSTPPNQGQAQSQAQAQGEGTNSRTTSTRGVASISSPLDVARARQTRTERDRKARRGEIKSPFIPLKQSPRLKKTVKNSKGTAKEDSIVDRYSASSLPHPQRGRPSKEDSLSRDEQSKGNDTVSDDTTTESLLELVDSKSAHPNSDEIDTAGHFGAQPRSPPVALSQSPSVSPPPLKSTRLAPPSISLAPPVTNAPMCILSREEALEEDGRAAWQASIGADLLENVETETTHTQNSNTDSIDMYSLFGSPPLLSPLPPRPLSPLVATAPAQQRQSSNPLRPASEPVKIPVERKPRRKSNATSPKIQNEKLRRLFNNQKPPKERKDPNRMVLKQTPRTEYR</sequence>
<feature type="compositionally biased region" description="Polar residues" evidence="1">
    <location>
        <begin position="282"/>
        <end position="291"/>
    </location>
</feature>
<feature type="compositionally biased region" description="Pro residues" evidence="1">
    <location>
        <begin position="265"/>
        <end position="274"/>
    </location>
</feature>
<feature type="region of interest" description="Disordered" evidence="1">
    <location>
        <begin position="1"/>
        <end position="205"/>
    </location>
</feature>
<accession>A0A1Y2M464</accession>
<protein>
    <submittedName>
        <fullName evidence="2">Uncharacterized protein</fullName>
    </submittedName>
</protein>
<reference evidence="2 3" key="1">
    <citation type="journal article" date="2017" name="Genome Announc.">
        <title>Genome sequence of the saprophytic ascomycete Epicoccum nigrum ICMP 19927 strain isolated from New Zealand.</title>
        <authorList>
            <person name="Fokin M."/>
            <person name="Fleetwood D."/>
            <person name="Weir B.S."/>
            <person name="Villas-Boas S.G."/>
        </authorList>
    </citation>
    <scope>NUCLEOTIDE SEQUENCE [LARGE SCALE GENOMIC DNA]</scope>
    <source>
        <strain evidence="2 3">ICMP 19927</strain>
    </source>
</reference>
<feature type="compositionally biased region" description="Basic and acidic residues" evidence="1">
    <location>
        <begin position="118"/>
        <end position="131"/>
    </location>
</feature>
<dbReference type="EMBL" id="KZ107841">
    <property type="protein sequence ID" value="OSS50906.1"/>
    <property type="molecule type" value="Genomic_DNA"/>
</dbReference>
<feature type="compositionally biased region" description="Low complexity" evidence="1">
    <location>
        <begin position="20"/>
        <end position="33"/>
    </location>
</feature>
<dbReference type="Proteomes" id="UP000193240">
    <property type="component" value="Unassembled WGS sequence"/>
</dbReference>
<organism evidence="2 3">
    <name type="scientific">Epicoccum nigrum</name>
    <name type="common">Soil fungus</name>
    <name type="synonym">Epicoccum purpurascens</name>
    <dbReference type="NCBI Taxonomy" id="105696"/>
    <lineage>
        <taxon>Eukaryota</taxon>
        <taxon>Fungi</taxon>
        <taxon>Dikarya</taxon>
        <taxon>Ascomycota</taxon>
        <taxon>Pezizomycotina</taxon>
        <taxon>Dothideomycetes</taxon>
        <taxon>Pleosporomycetidae</taxon>
        <taxon>Pleosporales</taxon>
        <taxon>Pleosporineae</taxon>
        <taxon>Didymellaceae</taxon>
        <taxon>Epicoccum</taxon>
    </lineage>
</organism>
<feature type="compositionally biased region" description="Polar residues" evidence="1">
    <location>
        <begin position="244"/>
        <end position="253"/>
    </location>
</feature>
<feature type="compositionally biased region" description="Polar residues" evidence="1">
    <location>
        <begin position="34"/>
        <end position="49"/>
    </location>
</feature>
<evidence type="ECO:0000313" key="2">
    <source>
        <dbReference type="EMBL" id="OSS50906.1"/>
    </source>
</evidence>
<gene>
    <name evidence="2" type="ORF">B5807_04667</name>
</gene>
<feature type="region of interest" description="Disordered" evidence="1">
    <location>
        <begin position="241"/>
        <end position="353"/>
    </location>
</feature>
<evidence type="ECO:0000313" key="3">
    <source>
        <dbReference type="Proteomes" id="UP000193240"/>
    </source>
</evidence>
<feature type="compositionally biased region" description="Basic and acidic residues" evidence="1">
    <location>
        <begin position="59"/>
        <end position="72"/>
    </location>
</feature>
<proteinExistence type="predicted"/>
<name>A0A1Y2M464_EPING</name>
<evidence type="ECO:0000256" key="1">
    <source>
        <dbReference type="SAM" id="MobiDB-lite"/>
    </source>
</evidence>
<dbReference type="AlphaFoldDB" id="A0A1Y2M464"/>
<keyword evidence="3" id="KW-1185">Reference proteome</keyword>
<dbReference type="InParanoid" id="A0A1Y2M464"/>